<sequence length="101" mass="11166">MWLSLRTSKPTCSIQDFYIPALNRSDNSTATRNNHTIRFDLKLDNGMKDKGVHYANISLTFFTTLRSPSPTSPCRSSTKDTQKTLTASLGGRQWPAVDGGA</sequence>
<reference evidence="4" key="2">
    <citation type="journal article" date="2024" name="Plant">
        <title>Genomic evolution and insights into agronomic trait innovations of Sesamum species.</title>
        <authorList>
            <person name="Miao H."/>
            <person name="Wang L."/>
            <person name="Qu L."/>
            <person name="Liu H."/>
            <person name="Sun Y."/>
            <person name="Le M."/>
            <person name="Wang Q."/>
            <person name="Wei S."/>
            <person name="Zheng Y."/>
            <person name="Lin W."/>
            <person name="Duan Y."/>
            <person name="Cao H."/>
            <person name="Xiong S."/>
            <person name="Wang X."/>
            <person name="Wei L."/>
            <person name="Li C."/>
            <person name="Ma Q."/>
            <person name="Ju M."/>
            <person name="Zhao R."/>
            <person name="Li G."/>
            <person name="Mu C."/>
            <person name="Tian Q."/>
            <person name="Mei H."/>
            <person name="Zhang T."/>
            <person name="Gao T."/>
            <person name="Zhang H."/>
        </authorList>
    </citation>
    <scope>NUCLEOTIDE SEQUENCE</scope>
    <source>
        <strain evidence="4">G02</strain>
    </source>
</reference>
<dbReference type="GO" id="GO:0005886">
    <property type="term" value="C:plasma membrane"/>
    <property type="evidence" value="ECO:0007669"/>
    <property type="project" value="TreeGrafter"/>
</dbReference>
<organism evidence="4">
    <name type="scientific">Sesamum radiatum</name>
    <name type="common">Black benniseed</name>
    <dbReference type="NCBI Taxonomy" id="300843"/>
    <lineage>
        <taxon>Eukaryota</taxon>
        <taxon>Viridiplantae</taxon>
        <taxon>Streptophyta</taxon>
        <taxon>Embryophyta</taxon>
        <taxon>Tracheophyta</taxon>
        <taxon>Spermatophyta</taxon>
        <taxon>Magnoliopsida</taxon>
        <taxon>eudicotyledons</taxon>
        <taxon>Gunneridae</taxon>
        <taxon>Pentapetalae</taxon>
        <taxon>asterids</taxon>
        <taxon>lamiids</taxon>
        <taxon>Lamiales</taxon>
        <taxon>Pedaliaceae</taxon>
        <taxon>Sesamum</taxon>
    </lineage>
</organism>
<evidence type="ECO:0000256" key="2">
    <source>
        <dbReference type="ARBA" id="ARBA00023136"/>
    </source>
</evidence>
<accession>A0AAW2KJ04</accession>
<feature type="region of interest" description="Disordered" evidence="3">
    <location>
        <begin position="68"/>
        <end position="101"/>
    </location>
</feature>
<dbReference type="EMBL" id="JACGWJ010000028">
    <property type="protein sequence ID" value="KAL0306417.1"/>
    <property type="molecule type" value="Genomic_DNA"/>
</dbReference>
<dbReference type="GO" id="GO:0098542">
    <property type="term" value="P:defense response to other organism"/>
    <property type="evidence" value="ECO:0007669"/>
    <property type="project" value="InterPro"/>
</dbReference>
<dbReference type="AlphaFoldDB" id="A0AAW2KJ04"/>
<evidence type="ECO:0000313" key="4">
    <source>
        <dbReference type="EMBL" id="KAL0306417.1"/>
    </source>
</evidence>
<reference evidence="4" key="1">
    <citation type="submission" date="2020-06" db="EMBL/GenBank/DDBJ databases">
        <authorList>
            <person name="Li T."/>
            <person name="Hu X."/>
            <person name="Zhang T."/>
            <person name="Song X."/>
            <person name="Zhang H."/>
            <person name="Dai N."/>
            <person name="Sheng W."/>
            <person name="Hou X."/>
            <person name="Wei L."/>
        </authorList>
    </citation>
    <scope>NUCLEOTIDE SEQUENCE</scope>
    <source>
        <strain evidence="4">G02</strain>
        <tissue evidence="4">Leaf</tissue>
    </source>
</reference>
<dbReference type="GO" id="GO:0009506">
    <property type="term" value="C:plasmodesma"/>
    <property type="evidence" value="ECO:0007669"/>
    <property type="project" value="TreeGrafter"/>
</dbReference>
<dbReference type="PANTHER" id="PTHR31415:SF52">
    <property type="entry name" value="LATE EMBRYOGENESIS ABUNDANT (LEA) HYDROXYPROLINE-RICH GLYCOPROTEIN FAMILY-RELATED"/>
    <property type="match status" value="1"/>
</dbReference>
<proteinExistence type="predicted"/>
<protein>
    <submittedName>
        <fullName evidence="4">Uncharacterized protein</fullName>
    </submittedName>
</protein>
<dbReference type="PANTHER" id="PTHR31415">
    <property type="entry name" value="OS05G0367900 PROTEIN"/>
    <property type="match status" value="1"/>
</dbReference>
<keyword evidence="2" id="KW-0472">Membrane</keyword>
<gene>
    <name evidence="4" type="ORF">Sradi_6059000</name>
</gene>
<evidence type="ECO:0000256" key="3">
    <source>
        <dbReference type="SAM" id="MobiDB-lite"/>
    </source>
</evidence>
<name>A0AAW2KJ04_SESRA</name>
<comment type="caution">
    <text evidence="4">The sequence shown here is derived from an EMBL/GenBank/DDBJ whole genome shotgun (WGS) entry which is preliminary data.</text>
</comment>
<evidence type="ECO:0000256" key="1">
    <source>
        <dbReference type="ARBA" id="ARBA00004370"/>
    </source>
</evidence>
<dbReference type="InterPro" id="IPR044839">
    <property type="entry name" value="NDR1-like"/>
</dbReference>
<comment type="subcellular location">
    <subcellularLocation>
        <location evidence="1">Membrane</location>
    </subcellularLocation>
</comment>